<feature type="compositionally biased region" description="Polar residues" evidence="4">
    <location>
        <begin position="12"/>
        <end position="21"/>
    </location>
</feature>
<evidence type="ECO:0000256" key="3">
    <source>
        <dbReference type="ARBA" id="ARBA00023163"/>
    </source>
</evidence>
<dbReference type="EMBL" id="BAAAPZ010000008">
    <property type="protein sequence ID" value="GAA2100665.1"/>
    <property type="molecule type" value="Genomic_DNA"/>
</dbReference>
<dbReference type="Proteomes" id="UP001500984">
    <property type="component" value="Unassembled WGS sequence"/>
</dbReference>
<dbReference type="PANTHER" id="PTHR33204:SF18">
    <property type="entry name" value="TRANSCRIPTIONAL REGULATORY PROTEIN"/>
    <property type="match status" value="1"/>
</dbReference>
<evidence type="ECO:0000256" key="1">
    <source>
        <dbReference type="ARBA" id="ARBA00023015"/>
    </source>
</evidence>
<sequence>MLTARDMVPIDQPNSSWSGTMSAPGAARKPAAPMSARNATAATHHAGWMRLPRGAPAEAGMPEEVRIAVAFFKKVLPWESTWNRGGREAMPLRSDWSEALCPVQRALEVVGDPWVLLIVRNVLHGNGRFEALRASLGISEAVLSRRLHGMVEAGLLTRAEYSIGNRTRWGYAATEAAAELLPILQQLALWGEKHTPLPAAGAHMAMVHETCGSETRQGQICSTCGEAMASEEMIWVKPWKGSRDHLVGPGVVVPG</sequence>
<proteinExistence type="predicted"/>
<dbReference type="InterPro" id="IPR036388">
    <property type="entry name" value="WH-like_DNA-bd_sf"/>
</dbReference>
<name>A0ABN2WZI4_9MICO</name>
<keyword evidence="2" id="KW-0238">DNA-binding</keyword>
<keyword evidence="7" id="KW-1185">Reference proteome</keyword>
<keyword evidence="1" id="KW-0805">Transcription regulation</keyword>
<evidence type="ECO:0000256" key="2">
    <source>
        <dbReference type="ARBA" id="ARBA00023125"/>
    </source>
</evidence>
<dbReference type="Gene3D" id="1.10.10.10">
    <property type="entry name" value="Winged helix-like DNA-binding domain superfamily/Winged helix DNA-binding domain"/>
    <property type="match status" value="1"/>
</dbReference>
<evidence type="ECO:0000313" key="7">
    <source>
        <dbReference type="Proteomes" id="UP001500984"/>
    </source>
</evidence>
<dbReference type="PROSITE" id="PS51118">
    <property type="entry name" value="HTH_HXLR"/>
    <property type="match status" value="1"/>
</dbReference>
<dbReference type="InterPro" id="IPR002577">
    <property type="entry name" value="HTH_HxlR"/>
</dbReference>
<comment type="caution">
    <text evidence="6">The sequence shown here is derived from an EMBL/GenBank/DDBJ whole genome shotgun (WGS) entry which is preliminary data.</text>
</comment>
<keyword evidence="3" id="KW-0804">Transcription</keyword>
<accession>A0ABN2WZI4</accession>
<dbReference type="Pfam" id="PF01638">
    <property type="entry name" value="HxlR"/>
    <property type="match status" value="1"/>
</dbReference>
<evidence type="ECO:0000313" key="6">
    <source>
        <dbReference type="EMBL" id="GAA2100665.1"/>
    </source>
</evidence>
<organism evidence="6 7">
    <name type="scientific">Brevibacterium salitolerans</name>
    <dbReference type="NCBI Taxonomy" id="1403566"/>
    <lineage>
        <taxon>Bacteria</taxon>
        <taxon>Bacillati</taxon>
        <taxon>Actinomycetota</taxon>
        <taxon>Actinomycetes</taxon>
        <taxon>Micrococcales</taxon>
        <taxon>Brevibacteriaceae</taxon>
        <taxon>Brevibacterium</taxon>
    </lineage>
</organism>
<evidence type="ECO:0000259" key="5">
    <source>
        <dbReference type="PROSITE" id="PS51118"/>
    </source>
</evidence>
<dbReference type="PANTHER" id="PTHR33204">
    <property type="entry name" value="TRANSCRIPTIONAL REGULATOR, MARR FAMILY"/>
    <property type="match status" value="1"/>
</dbReference>
<dbReference type="SUPFAM" id="SSF46785">
    <property type="entry name" value="Winged helix' DNA-binding domain"/>
    <property type="match status" value="1"/>
</dbReference>
<dbReference type="InterPro" id="IPR036390">
    <property type="entry name" value="WH_DNA-bd_sf"/>
</dbReference>
<protein>
    <recommendedName>
        <fullName evidence="5">HTH hxlR-type domain-containing protein</fullName>
    </recommendedName>
</protein>
<feature type="domain" description="HTH hxlR-type" evidence="5">
    <location>
        <begin position="101"/>
        <end position="199"/>
    </location>
</feature>
<feature type="region of interest" description="Disordered" evidence="4">
    <location>
        <begin position="1"/>
        <end position="34"/>
    </location>
</feature>
<evidence type="ECO:0000256" key="4">
    <source>
        <dbReference type="SAM" id="MobiDB-lite"/>
    </source>
</evidence>
<gene>
    <name evidence="6" type="ORF">GCM10009823_23160</name>
</gene>
<reference evidence="6 7" key="1">
    <citation type="journal article" date="2019" name="Int. J. Syst. Evol. Microbiol.">
        <title>The Global Catalogue of Microorganisms (GCM) 10K type strain sequencing project: providing services to taxonomists for standard genome sequencing and annotation.</title>
        <authorList>
            <consortium name="The Broad Institute Genomics Platform"/>
            <consortium name="The Broad Institute Genome Sequencing Center for Infectious Disease"/>
            <person name="Wu L."/>
            <person name="Ma J."/>
        </authorList>
    </citation>
    <scope>NUCLEOTIDE SEQUENCE [LARGE SCALE GENOMIC DNA]</scope>
    <source>
        <strain evidence="6 7">JCM 15900</strain>
    </source>
</reference>